<feature type="compositionally biased region" description="Low complexity" evidence="1">
    <location>
        <begin position="110"/>
        <end position="119"/>
    </location>
</feature>
<dbReference type="Proteomes" id="UP001302676">
    <property type="component" value="Unassembled WGS sequence"/>
</dbReference>
<feature type="region of interest" description="Disordered" evidence="1">
    <location>
        <begin position="245"/>
        <end position="301"/>
    </location>
</feature>
<feature type="compositionally biased region" description="Low complexity" evidence="1">
    <location>
        <begin position="19"/>
        <end position="39"/>
    </location>
</feature>
<feature type="compositionally biased region" description="Polar residues" evidence="1">
    <location>
        <begin position="557"/>
        <end position="573"/>
    </location>
</feature>
<proteinExistence type="predicted"/>
<feature type="region of interest" description="Disordered" evidence="1">
    <location>
        <begin position="181"/>
        <end position="217"/>
    </location>
</feature>
<protein>
    <submittedName>
        <fullName evidence="2">Uncharacterized protein</fullName>
    </submittedName>
</protein>
<reference evidence="2" key="2">
    <citation type="submission" date="2023-05" db="EMBL/GenBank/DDBJ databases">
        <authorList>
            <consortium name="Lawrence Berkeley National Laboratory"/>
            <person name="Steindorff A."/>
            <person name="Hensen N."/>
            <person name="Bonometti L."/>
            <person name="Westerberg I."/>
            <person name="Brannstrom I.O."/>
            <person name="Guillou S."/>
            <person name="Cros-Aarteil S."/>
            <person name="Calhoun S."/>
            <person name="Haridas S."/>
            <person name="Kuo A."/>
            <person name="Mondo S."/>
            <person name="Pangilinan J."/>
            <person name="Riley R."/>
            <person name="Labutti K."/>
            <person name="Andreopoulos B."/>
            <person name="Lipzen A."/>
            <person name="Chen C."/>
            <person name="Yanf M."/>
            <person name="Daum C."/>
            <person name="Ng V."/>
            <person name="Clum A."/>
            <person name="Ohm R."/>
            <person name="Martin F."/>
            <person name="Silar P."/>
            <person name="Natvig D."/>
            <person name="Lalanne C."/>
            <person name="Gautier V."/>
            <person name="Ament-Velasquez S.L."/>
            <person name="Kruys A."/>
            <person name="Hutchinson M.I."/>
            <person name="Powell A.J."/>
            <person name="Barry K."/>
            <person name="Miller A.N."/>
            <person name="Grigoriev I.V."/>
            <person name="Debuchy R."/>
            <person name="Gladieux P."/>
            <person name="Thoren M.H."/>
            <person name="Johannesson H."/>
        </authorList>
    </citation>
    <scope>NUCLEOTIDE SEQUENCE</scope>
    <source>
        <strain evidence="2">CBS 141.50</strain>
    </source>
</reference>
<feature type="region of interest" description="Disordered" evidence="1">
    <location>
        <begin position="1"/>
        <end position="159"/>
    </location>
</feature>
<feature type="compositionally biased region" description="Pro residues" evidence="1">
    <location>
        <begin position="40"/>
        <end position="49"/>
    </location>
</feature>
<feature type="region of interest" description="Disordered" evidence="1">
    <location>
        <begin position="548"/>
        <end position="576"/>
    </location>
</feature>
<evidence type="ECO:0000313" key="3">
    <source>
        <dbReference type="Proteomes" id="UP001302676"/>
    </source>
</evidence>
<dbReference type="RefSeq" id="XP_062639006.1">
    <property type="nucleotide sequence ID" value="XM_062776599.1"/>
</dbReference>
<dbReference type="EMBL" id="MU853567">
    <property type="protein sequence ID" value="KAK4145635.1"/>
    <property type="molecule type" value="Genomic_DNA"/>
</dbReference>
<sequence length="722" mass="77764">MAPVNGVGGNSANAKTAAVRPPNRVVVPVLPLNFPQRPANKPPAPPPAIPYSLIKPQNGTRPNEQKAAPDVQKQSRDHLNGTSTSHGPSPTKEADASTPPAAPARIVTTAEQMAPAPAQEELDKDTPTISSTFPDRRMLPTTRTRPPGLPNPASEPMSASGPIPEGPIMAPPPPAFVNRPAFHQPHPSNGSLGFNGFHDSNTSSPAPRTSAAFGPPPGLLPYPPPAVDAYGRPVLVSPVVDGFPPNHMNHHGPPTPHSFHGSHSSGQAEDHGYNTYGAPNGNPAHPVPSAGQTTMPPPGLNPPMNGTVPAASPSAAAYQSLCDQDEALSFLRHGISDATFNDCVLEVRFSDSQEFQDHPNYRQLHRALRTPGHRFIFSRSPVLAGVMKTQGSMPGSIIYLDANDEYLRSDTFWFSLRTLYGWSLADGILPTELALRDVGDDLKTALSYIATARYLQLPWVRSVAIHRASRLIFWNTIESAAKFVSRIVAVSPRDDAFGISEFLEQVLGFIVHNFPTDFVLDAQAGDYGFSRFPPSAAVTLSPNAPAIANGTSGGLHSRQSSLSQTQMPRNSRAPSAGIRLSQLKFGDMSPAKNGQQPRPPTTNDTILSRILLNLPFELLKQILEHPSLAKLSGELGPKARQSIIAQIIAEREARRQAVLDKTSDPKLRVYQERVEKSTVPLIVGHMEDFWVNNLGFREEVFPGDLPYLVHTWSQPASATSSA</sequence>
<comment type="caution">
    <text evidence="2">The sequence shown here is derived from an EMBL/GenBank/DDBJ whole genome shotgun (WGS) entry which is preliminary data.</text>
</comment>
<organism evidence="2 3">
    <name type="scientific">Dichotomopilus funicola</name>
    <dbReference type="NCBI Taxonomy" id="1934379"/>
    <lineage>
        <taxon>Eukaryota</taxon>
        <taxon>Fungi</taxon>
        <taxon>Dikarya</taxon>
        <taxon>Ascomycota</taxon>
        <taxon>Pezizomycotina</taxon>
        <taxon>Sordariomycetes</taxon>
        <taxon>Sordariomycetidae</taxon>
        <taxon>Sordariales</taxon>
        <taxon>Chaetomiaceae</taxon>
        <taxon>Dichotomopilus</taxon>
    </lineage>
</organism>
<dbReference type="AlphaFoldDB" id="A0AAN6V7W0"/>
<accession>A0AAN6V7W0</accession>
<keyword evidence="3" id="KW-1185">Reference proteome</keyword>
<name>A0AAN6V7W0_9PEZI</name>
<feature type="compositionally biased region" description="Polar residues" evidence="1">
    <location>
        <begin position="186"/>
        <end position="207"/>
    </location>
</feature>
<dbReference type="GeneID" id="87813212"/>
<gene>
    <name evidence="2" type="ORF">C8A04DRAFT_10492</name>
</gene>
<evidence type="ECO:0000313" key="2">
    <source>
        <dbReference type="EMBL" id="KAK4145635.1"/>
    </source>
</evidence>
<evidence type="ECO:0000256" key="1">
    <source>
        <dbReference type="SAM" id="MobiDB-lite"/>
    </source>
</evidence>
<reference evidence="2" key="1">
    <citation type="journal article" date="2023" name="Mol. Phylogenet. Evol.">
        <title>Genome-scale phylogeny and comparative genomics of the fungal order Sordariales.</title>
        <authorList>
            <person name="Hensen N."/>
            <person name="Bonometti L."/>
            <person name="Westerberg I."/>
            <person name="Brannstrom I.O."/>
            <person name="Guillou S."/>
            <person name="Cros-Aarteil S."/>
            <person name="Calhoun S."/>
            <person name="Haridas S."/>
            <person name="Kuo A."/>
            <person name="Mondo S."/>
            <person name="Pangilinan J."/>
            <person name="Riley R."/>
            <person name="LaButti K."/>
            <person name="Andreopoulos B."/>
            <person name="Lipzen A."/>
            <person name="Chen C."/>
            <person name="Yan M."/>
            <person name="Daum C."/>
            <person name="Ng V."/>
            <person name="Clum A."/>
            <person name="Steindorff A."/>
            <person name="Ohm R.A."/>
            <person name="Martin F."/>
            <person name="Silar P."/>
            <person name="Natvig D.O."/>
            <person name="Lalanne C."/>
            <person name="Gautier V."/>
            <person name="Ament-Velasquez S.L."/>
            <person name="Kruys A."/>
            <person name="Hutchinson M.I."/>
            <person name="Powell A.J."/>
            <person name="Barry K."/>
            <person name="Miller A.N."/>
            <person name="Grigoriev I.V."/>
            <person name="Debuchy R."/>
            <person name="Gladieux P."/>
            <person name="Hiltunen Thoren M."/>
            <person name="Johannesson H."/>
        </authorList>
    </citation>
    <scope>NUCLEOTIDE SEQUENCE</scope>
    <source>
        <strain evidence="2">CBS 141.50</strain>
    </source>
</reference>